<dbReference type="GO" id="GO:0006633">
    <property type="term" value="P:fatty acid biosynthetic process"/>
    <property type="evidence" value="ECO:0007669"/>
    <property type="project" value="TreeGrafter"/>
</dbReference>
<name>A0A6G1L296_9PEZI</name>
<dbReference type="PANTHER" id="PTHR43775:SF40">
    <property type="entry name" value="NORSOLORINIC ACID SYNTHASE STCA"/>
    <property type="match status" value="1"/>
</dbReference>
<keyword evidence="5" id="KW-1185">Reference proteome</keyword>
<dbReference type="OrthoDB" id="329835at2759"/>
<proteinExistence type="predicted"/>
<dbReference type="SMART" id="SM00829">
    <property type="entry name" value="PKS_ER"/>
    <property type="match status" value="1"/>
</dbReference>
<dbReference type="Pfam" id="PF08659">
    <property type="entry name" value="KR"/>
    <property type="match status" value="1"/>
</dbReference>
<dbReference type="InterPro" id="IPR020806">
    <property type="entry name" value="PKS_PP-bd"/>
</dbReference>
<feature type="domain" description="Carrier" evidence="3">
    <location>
        <begin position="459"/>
        <end position="536"/>
    </location>
</feature>
<dbReference type="Proteomes" id="UP000799436">
    <property type="component" value="Unassembled WGS sequence"/>
</dbReference>
<dbReference type="InterPro" id="IPR009081">
    <property type="entry name" value="PP-bd_ACP"/>
</dbReference>
<sequence length="542" mass="59139">MLMREYNIPSDHFLHSRDASFAIAIKRLTRGAGVDVIINTQIGELPEESWSCLGPFGTFIELSKNTQLRLNPDRDARLVAFDLENMIGANDSNLGRALDGALDFLRRSITRIVTSVTTHHASDAYVAMKAMQSPVHTGKQVLTWDTAEVVRFVRAPGLLPTLCLDENATYMLVGGLGGLGRSIARLLARHGARHICFVSRSGVRAGSQGERLIRDLEQQGLHVDAHAVDIGDHNALQCVFAGYKEHGPPLRGVIQCAMALHENLFGGMSVDQWKQALWPKVQGTWNLHVLMPKDLDFFVILSSFIALIGNVGQSNYGAACAYQDSLAEFRRQEGLKAMSIDLGIMGEVGVVAEGKVVQSAGLRGWENAMLSEKDLHELLTLVIDDQMRDCASLEAALPTGIPWSKNAVGNSSYLSDARFDEFQSDDAEVSPAANMVDGVLDSKSASFTSRIAVAQSGHEAYAVILEALIDRCVQRVGVAREEIRPDMSLVEYGYDSLSVGELHTWMSRNLNVRLNIFDLLNSGSLSELAKCAAQSLGFDVAI</sequence>
<evidence type="ECO:0000313" key="5">
    <source>
        <dbReference type="Proteomes" id="UP000799436"/>
    </source>
</evidence>
<dbReference type="GO" id="GO:0004312">
    <property type="term" value="F:fatty acid synthase activity"/>
    <property type="evidence" value="ECO:0007669"/>
    <property type="project" value="TreeGrafter"/>
</dbReference>
<dbReference type="Pfam" id="PF13602">
    <property type="entry name" value="ADH_zinc_N_2"/>
    <property type="match status" value="1"/>
</dbReference>
<dbReference type="Gene3D" id="1.10.1200.10">
    <property type="entry name" value="ACP-like"/>
    <property type="match status" value="1"/>
</dbReference>
<dbReference type="AlphaFoldDB" id="A0A6G1L296"/>
<dbReference type="Gene3D" id="3.40.50.720">
    <property type="entry name" value="NAD(P)-binding Rossmann-like Domain"/>
    <property type="match status" value="2"/>
</dbReference>
<dbReference type="InterPro" id="IPR020843">
    <property type="entry name" value="ER"/>
</dbReference>
<protein>
    <submittedName>
        <fullName evidence="4">KR-domain-containing protein</fullName>
    </submittedName>
</protein>
<dbReference type="PANTHER" id="PTHR43775">
    <property type="entry name" value="FATTY ACID SYNTHASE"/>
    <property type="match status" value="1"/>
</dbReference>
<dbReference type="InterPro" id="IPR036291">
    <property type="entry name" value="NAD(P)-bd_dom_sf"/>
</dbReference>
<dbReference type="Pfam" id="PF00550">
    <property type="entry name" value="PP-binding"/>
    <property type="match status" value="1"/>
</dbReference>
<organism evidence="4 5">
    <name type="scientific">Teratosphaeria nubilosa</name>
    <dbReference type="NCBI Taxonomy" id="161662"/>
    <lineage>
        <taxon>Eukaryota</taxon>
        <taxon>Fungi</taxon>
        <taxon>Dikarya</taxon>
        <taxon>Ascomycota</taxon>
        <taxon>Pezizomycotina</taxon>
        <taxon>Dothideomycetes</taxon>
        <taxon>Dothideomycetidae</taxon>
        <taxon>Mycosphaerellales</taxon>
        <taxon>Teratosphaeriaceae</taxon>
        <taxon>Teratosphaeria</taxon>
    </lineage>
</organism>
<dbReference type="GO" id="GO:0016491">
    <property type="term" value="F:oxidoreductase activity"/>
    <property type="evidence" value="ECO:0007669"/>
    <property type="project" value="InterPro"/>
</dbReference>
<gene>
    <name evidence="4" type="ORF">EJ03DRAFT_329612</name>
</gene>
<evidence type="ECO:0000256" key="1">
    <source>
        <dbReference type="ARBA" id="ARBA00022450"/>
    </source>
</evidence>
<evidence type="ECO:0000259" key="3">
    <source>
        <dbReference type="PROSITE" id="PS50075"/>
    </source>
</evidence>
<reference evidence="4" key="1">
    <citation type="journal article" date="2020" name="Stud. Mycol.">
        <title>101 Dothideomycetes genomes: a test case for predicting lifestyles and emergence of pathogens.</title>
        <authorList>
            <person name="Haridas S."/>
            <person name="Albert R."/>
            <person name="Binder M."/>
            <person name="Bloem J."/>
            <person name="Labutti K."/>
            <person name="Salamov A."/>
            <person name="Andreopoulos B."/>
            <person name="Baker S."/>
            <person name="Barry K."/>
            <person name="Bills G."/>
            <person name="Bluhm B."/>
            <person name="Cannon C."/>
            <person name="Castanera R."/>
            <person name="Culley D."/>
            <person name="Daum C."/>
            <person name="Ezra D."/>
            <person name="Gonzalez J."/>
            <person name="Henrissat B."/>
            <person name="Kuo A."/>
            <person name="Liang C."/>
            <person name="Lipzen A."/>
            <person name="Lutzoni F."/>
            <person name="Magnuson J."/>
            <person name="Mondo S."/>
            <person name="Nolan M."/>
            <person name="Ohm R."/>
            <person name="Pangilinan J."/>
            <person name="Park H.-J."/>
            <person name="Ramirez L."/>
            <person name="Alfaro M."/>
            <person name="Sun H."/>
            <person name="Tritt A."/>
            <person name="Yoshinaga Y."/>
            <person name="Zwiers L.-H."/>
            <person name="Turgeon B."/>
            <person name="Goodwin S."/>
            <person name="Spatafora J."/>
            <person name="Crous P."/>
            <person name="Grigoriev I."/>
        </authorList>
    </citation>
    <scope>NUCLEOTIDE SEQUENCE</scope>
    <source>
        <strain evidence="4">CBS 116005</strain>
    </source>
</reference>
<dbReference type="InterPro" id="IPR050091">
    <property type="entry name" value="PKS_NRPS_Biosynth_Enz"/>
</dbReference>
<dbReference type="InterPro" id="IPR036736">
    <property type="entry name" value="ACP-like_sf"/>
</dbReference>
<dbReference type="InterPro" id="IPR057326">
    <property type="entry name" value="KR_dom"/>
</dbReference>
<dbReference type="InterPro" id="IPR013968">
    <property type="entry name" value="PKS_KR"/>
</dbReference>
<accession>A0A6G1L296</accession>
<dbReference type="PROSITE" id="PS50075">
    <property type="entry name" value="CARRIER"/>
    <property type="match status" value="1"/>
</dbReference>
<dbReference type="SMART" id="SM00823">
    <property type="entry name" value="PKS_PP"/>
    <property type="match status" value="1"/>
</dbReference>
<dbReference type="SUPFAM" id="SSF47336">
    <property type="entry name" value="ACP-like"/>
    <property type="match status" value="1"/>
</dbReference>
<dbReference type="GO" id="GO:0044550">
    <property type="term" value="P:secondary metabolite biosynthetic process"/>
    <property type="evidence" value="ECO:0007669"/>
    <property type="project" value="TreeGrafter"/>
</dbReference>
<evidence type="ECO:0000256" key="2">
    <source>
        <dbReference type="ARBA" id="ARBA00022553"/>
    </source>
</evidence>
<dbReference type="SMART" id="SM00822">
    <property type="entry name" value="PKS_KR"/>
    <property type="match status" value="1"/>
</dbReference>
<keyword evidence="1" id="KW-0596">Phosphopantetheine</keyword>
<keyword evidence="2" id="KW-0597">Phosphoprotein</keyword>
<evidence type="ECO:0000313" key="4">
    <source>
        <dbReference type="EMBL" id="KAF2766946.1"/>
    </source>
</evidence>
<dbReference type="CDD" id="cd05274">
    <property type="entry name" value="KR_FAS_SDR_x"/>
    <property type="match status" value="1"/>
</dbReference>
<dbReference type="SUPFAM" id="SSF51735">
    <property type="entry name" value="NAD(P)-binding Rossmann-fold domains"/>
    <property type="match status" value="2"/>
</dbReference>
<dbReference type="GO" id="GO:0031177">
    <property type="term" value="F:phosphopantetheine binding"/>
    <property type="evidence" value="ECO:0007669"/>
    <property type="project" value="InterPro"/>
</dbReference>
<dbReference type="EMBL" id="ML995863">
    <property type="protein sequence ID" value="KAF2766946.1"/>
    <property type="molecule type" value="Genomic_DNA"/>
</dbReference>